<dbReference type="PANTHER" id="PTHR42877">
    <property type="entry name" value="L-ORNITHINE N(5)-MONOOXYGENASE-RELATED"/>
    <property type="match status" value="1"/>
</dbReference>
<evidence type="ECO:0000256" key="1">
    <source>
        <dbReference type="ARBA" id="ARBA00001974"/>
    </source>
</evidence>
<evidence type="ECO:0000256" key="3">
    <source>
        <dbReference type="ARBA" id="ARBA00022630"/>
    </source>
</evidence>
<reference evidence="6 7" key="1">
    <citation type="submission" date="2016-03" db="EMBL/GenBank/DDBJ databases">
        <title>Draft genome sequence of the Fonsecaea monophora CBS 269.37.</title>
        <authorList>
            <person name="Bombassaro A."/>
            <person name="Vinicius W.A."/>
            <person name="De Hoog S."/>
            <person name="Sun J."/>
            <person name="Souza E.M."/>
            <person name="Raittz R.T."/>
            <person name="Costa F."/>
            <person name="Leao A.C."/>
            <person name="Tadra-Sfeir M.Z."/>
            <person name="Baura V."/>
            <person name="Balsanelli E."/>
            <person name="Pedrosa F.O."/>
            <person name="Moreno L.F."/>
            <person name="Steffens M.B."/>
            <person name="Xi L."/>
            <person name="Bocca A.L."/>
            <person name="Felipe M.S."/>
            <person name="Teixeira M."/>
            <person name="Telles Filho F.Q."/>
            <person name="Azevedo C.M."/>
            <person name="Gomes R."/>
            <person name="Vicente V.A."/>
        </authorList>
    </citation>
    <scope>NUCLEOTIDE SEQUENCE [LARGE SCALE GENOMIC DNA]</scope>
    <source>
        <strain evidence="6 7">CBS 269.37</strain>
    </source>
</reference>
<evidence type="ECO:0000313" key="7">
    <source>
        <dbReference type="Proteomes" id="UP000077002"/>
    </source>
</evidence>
<keyword evidence="3" id="KW-0285">Flavoprotein</keyword>
<protein>
    <recommendedName>
        <fullName evidence="8">Sterigmatocystin biosynthesis monooxygenase stcW</fullName>
    </recommendedName>
</protein>
<dbReference type="PANTHER" id="PTHR42877:SF7">
    <property type="entry name" value="FLAVIN-BINDING MONOOXYGENASE-RELATED"/>
    <property type="match status" value="1"/>
</dbReference>
<evidence type="ECO:0008006" key="8">
    <source>
        <dbReference type="Google" id="ProtNLM"/>
    </source>
</evidence>
<evidence type="ECO:0000256" key="2">
    <source>
        <dbReference type="ARBA" id="ARBA00010139"/>
    </source>
</evidence>
<evidence type="ECO:0000256" key="4">
    <source>
        <dbReference type="ARBA" id="ARBA00022827"/>
    </source>
</evidence>
<keyword evidence="7" id="KW-1185">Reference proteome</keyword>
<comment type="cofactor">
    <cofactor evidence="1">
        <name>FAD</name>
        <dbReference type="ChEBI" id="CHEBI:57692"/>
    </cofactor>
</comment>
<evidence type="ECO:0000313" key="6">
    <source>
        <dbReference type="EMBL" id="OAG34882.1"/>
    </source>
</evidence>
<dbReference type="GO" id="GO:0050661">
    <property type="term" value="F:NADP binding"/>
    <property type="evidence" value="ECO:0007669"/>
    <property type="project" value="InterPro"/>
</dbReference>
<dbReference type="Gene3D" id="3.50.50.60">
    <property type="entry name" value="FAD/NAD(P)-binding domain"/>
    <property type="match status" value="2"/>
</dbReference>
<dbReference type="InterPro" id="IPR036188">
    <property type="entry name" value="FAD/NAD-bd_sf"/>
</dbReference>
<dbReference type="InterPro" id="IPR051209">
    <property type="entry name" value="FAD-bind_Monooxygenase_sf"/>
</dbReference>
<evidence type="ECO:0000256" key="5">
    <source>
        <dbReference type="ARBA" id="ARBA00023002"/>
    </source>
</evidence>
<gene>
    <name evidence="6" type="ORF">AYO21_10932</name>
</gene>
<dbReference type="Proteomes" id="UP000077002">
    <property type="component" value="Unassembled WGS sequence"/>
</dbReference>
<dbReference type="EMBL" id="LVKK01000137">
    <property type="protein sequence ID" value="OAG34882.1"/>
    <property type="molecule type" value="Genomic_DNA"/>
</dbReference>
<dbReference type="SUPFAM" id="SSF51905">
    <property type="entry name" value="FAD/NAD(P)-binding domain"/>
    <property type="match status" value="3"/>
</dbReference>
<sequence>MAPSKDGEGFSSNATGEVFNELGWMIQNARGYRIHEEPYATPRKIRVIHIGAGASGITLSKFIEDRCENVELQLYEKNKDVGGTWLENRYPGCACDIPSAAYQFTWERNPNWSQYYSESPEIWQYFKDVVDKHGLIKYVKLEHTVTGAYWQPEQGVWEVHVRRPDGTEFVDTCHVLVNGGGILKYVSSTLNALLRVLFADKCAAHSNWKWPDIKGLHSFKGTLVHSANYDPQIDLTGKRVAVIGIGSSGIQIISKIASQVKQLYAWVRSPTWITAGFAQKFAGPNGGNFHYTEEQKRRFAENPDLFLKYSKMIESELNVRFKFILNGTPEAEGAREFARNEMMQKLGTTKPELLEAIIPKNFGVGCRRPTDPQPGNGFLEALNQENVQVFTTPMKEINSDGFIDSEGQQHDVDIIICATGFNTSWIPRFPVEANGHSIAKMWAKEAYSYLSIGVPHMPNYFMMGGPYGPLGHGSFLPIIETLAGNIIQCIQKMQKDRIKSLTPKPEIAEQFREHAQLFLKRTAWTSGCSSWFKQGKVDGPLPMFPASRLVYMDLLATPRFEDYQVEYMNSLNMFEFLGNGFATREFDGRDLSYYLGLLNGDDHQIDLEGAIHDDLAELHLIQ</sequence>
<dbReference type="OrthoDB" id="74360at2759"/>
<comment type="caution">
    <text evidence="6">The sequence shown here is derived from an EMBL/GenBank/DDBJ whole genome shotgun (WGS) entry which is preliminary data.</text>
</comment>
<comment type="similarity">
    <text evidence="2">Belongs to the FAD-binding monooxygenase family.</text>
</comment>
<accession>A0A177EV04</accession>
<dbReference type="Pfam" id="PF00743">
    <property type="entry name" value="FMO-like"/>
    <property type="match status" value="1"/>
</dbReference>
<organism evidence="6 7">
    <name type="scientific">Fonsecaea monophora</name>
    <dbReference type="NCBI Taxonomy" id="254056"/>
    <lineage>
        <taxon>Eukaryota</taxon>
        <taxon>Fungi</taxon>
        <taxon>Dikarya</taxon>
        <taxon>Ascomycota</taxon>
        <taxon>Pezizomycotina</taxon>
        <taxon>Eurotiomycetes</taxon>
        <taxon>Chaetothyriomycetidae</taxon>
        <taxon>Chaetothyriales</taxon>
        <taxon>Herpotrichiellaceae</taxon>
        <taxon>Fonsecaea</taxon>
    </lineage>
</organism>
<proteinExistence type="inferred from homology"/>
<dbReference type="GO" id="GO:0050660">
    <property type="term" value="F:flavin adenine dinucleotide binding"/>
    <property type="evidence" value="ECO:0007669"/>
    <property type="project" value="InterPro"/>
</dbReference>
<keyword evidence="4" id="KW-0274">FAD</keyword>
<keyword evidence="5" id="KW-0560">Oxidoreductase</keyword>
<dbReference type="RefSeq" id="XP_022506834.1">
    <property type="nucleotide sequence ID" value="XM_022660837.1"/>
</dbReference>
<dbReference type="GeneID" id="34606039"/>
<name>A0A177EV04_9EURO</name>
<dbReference type="GO" id="GO:0004499">
    <property type="term" value="F:N,N-dimethylaniline monooxygenase activity"/>
    <property type="evidence" value="ECO:0007669"/>
    <property type="project" value="InterPro"/>
</dbReference>
<dbReference type="AlphaFoldDB" id="A0A177EV04"/>
<dbReference type="InterPro" id="IPR020946">
    <property type="entry name" value="Flavin_mOase-like"/>
</dbReference>